<comment type="cofactor">
    <cofactor evidence="8">
        <name>a divalent metal cation</name>
        <dbReference type="ChEBI" id="CHEBI:60240"/>
    </cofactor>
</comment>
<keyword evidence="2 8" id="KW-0547">Nucleotide-binding</keyword>
<dbReference type="InterPro" id="IPR017438">
    <property type="entry name" value="ATP-NAD_kinase_N"/>
</dbReference>
<dbReference type="EMBL" id="PUFI01000014">
    <property type="protein sequence ID" value="TDG68133.1"/>
    <property type="molecule type" value="Genomic_DNA"/>
</dbReference>
<name>A0A4R5N879_9LACO</name>
<evidence type="ECO:0000256" key="2">
    <source>
        <dbReference type="ARBA" id="ARBA00022741"/>
    </source>
</evidence>
<dbReference type="GO" id="GO:0006741">
    <property type="term" value="P:NADP+ biosynthetic process"/>
    <property type="evidence" value="ECO:0007669"/>
    <property type="project" value="UniProtKB-UniRule"/>
</dbReference>
<dbReference type="HAMAP" id="MF_00361">
    <property type="entry name" value="NAD_kinase"/>
    <property type="match status" value="1"/>
</dbReference>
<dbReference type="GO" id="GO:0005737">
    <property type="term" value="C:cytoplasm"/>
    <property type="evidence" value="ECO:0007669"/>
    <property type="project" value="UniProtKB-SubCell"/>
</dbReference>
<protein>
    <recommendedName>
        <fullName evidence="8">NAD kinase</fullName>
        <ecNumber evidence="8">2.7.1.23</ecNumber>
    </recommendedName>
    <alternativeName>
        <fullName evidence="8">ATP-dependent NAD kinase</fullName>
    </alternativeName>
</protein>
<comment type="caution">
    <text evidence="8">Lacks conserved residue(s) required for the propagation of feature annotation.</text>
</comment>
<dbReference type="SUPFAM" id="SSF111331">
    <property type="entry name" value="NAD kinase/diacylglycerol kinase-like"/>
    <property type="match status" value="1"/>
</dbReference>
<keyword evidence="10" id="KW-1185">Reference proteome</keyword>
<dbReference type="EC" id="2.7.1.23" evidence="8"/>
<accession>A0A4R5N879</accession>
<keyword evidence="8" id="KW-0963">Cytoplasm</keyword>
<evidence type="ECO:0000256" key="7">
    <source>
        <dbReference type="ARBA" id="ARBA00047925"/>
    </source>
</evidence>
<dbReference type="STRING" id="907931.GCA_000165675_00894"/>
<gene>
    <name evidence="8" type="primary">nadK</name>
    <name evidence="9" type="ORF">C5L23_000439</name>
</gene>
<dbReference type="RefSeq" id="WP_010007708.1">
    <property type="nucleotide sequence ID" value="NZ_JAGYGP010000001.1"/>
</dbReference>
<proteinExistence type="inferred from homology"/>
<dbReference type="Gene3D" id="2.60.200.30">
    <property type="entry name" value="Probable inorganic polyphosphate/atp-NAD kinase, domain 2"/>
    <property type="match status" value="1"/>
</dbReference>
<keyword evidence="3 8" id="KW-0418">Kinase</keyword>
<feature type="binding site" evidence="8">
    <location>
        <begin position="121"/>
        <end position="122"/>
    </location>
    <ligand>
        <name>NAD(+)</name>
        <dbReference type="ChEBI" id="CHEBI:57540"/>
    </ligand>
</feature>
<dbReference type="GO" id="GO:0019674">
    <property type="term" value="P:NAD+ metabolic process"/>
    <property type="evidence" value="ECO:0007669"/>
    <property type="project" value="InterPro"/>
</dbReference>
<dbReference type="GO" id="GO:0046872">
    <property type="term" value="F:metal ion binding"/>
    <property type="evidence" value="ECO:0007669"/>
    <property type="project" value="UniProtKB-UniRule"/>
</dbReference>
<dbReference type="Pfam" id="PF01513">
    <property type="entry name" value="NAD_kinase"/>
    <property type="match status" value="1"/>
</dbReference>
<comment type="catalytic activity">
    <reaction evidence="7 8">
        <text>NAD(+) + ATP = ADP + NADP(+) + H(+)</text>
        <dbReference type="Rhea" id="RHEA:18629"/>
        <dbReference type="ChEBI" id="CHEBI:15378"/>
        <dbReference type="ChEBI" id="CHEBI:30616"/>
        <dbReference type="ChEBI" id="CHEBI:57540"/>
        <dbReference type="ChEBI" id="CHEBI:58349"/>
        <dbReference type="ChEBI" id="CHEBI:456216"/>
        <dbReference type="EC" id="2.7.1.23"/>
    </reaction>
</comment>
<feature type="binding site" evidence="8">
    <location>
        <begin position="160"/>
        <end position="165"/>
    </location>
    <ligand>
        <name>NAD(+)</name>
        <dbReference type="ChEBI" id="CHEBI:57540"/>
    </ligand>
</feature>
<comment type="subcellular location">
    <subcellularLocation>
        <location evidence="8">Cytoplasm</location>
    </subcellularLocation>
</comment>
<dbReference type="GO" id="GO:0003951">
    <property type="term" value="F:NAD+ kinase activity"/>
    <property type="evidence" value="ECO:0007669"/>
    <property type="project" value="UniProtKB-UniRule"/>
</dbReference>
<dbReference type="Pfam" id="PF20143">
    <property type="entry name" value="NAD_kinase_C"/>
    <property type="match status" value="1"/>
</dbReference>
<feature type="binding site" evidence="8">
    <location>
        <position position="147"/>
    </location>
    <ligand>
        <name>NAD(+)</name>
        <dbReference type="ChEBI" id="CHEBI:57540"/>
    </ligand>
</feature>
<evidence type="ECO:0000313" key="9">
    <source>
        <dbReference type="EMBL" id="TDG68133.1"/>
    </source>
</evidence>
<dbReference type="GO" id="GO:0005524">
    <property type="term" value="F:ATP binding"/>
    <property type="evidence" value="ECO:0007669"/>
    <property type="project" value="UniProtKB-KW"/>
</dbReference>
<dbReference type="Proteomes" id="UP000295681">
    <property type="component" value="Unassembled WGS sequence"/>
</dbReference>
<evidence type="ECO:0000256" key="8">
    <source>
        <dbReference type="HAMAP-Rule" id="MF_00361"/>
    </source>
</evidence>
<dbReference type="NCBIfam" id="NF003424">
    <property type="entry name" value="PRK04885.1"/>
    <property type="match status" value="1"/>
</dbReference>
<evidence type="ECO:0000256" key="5">
    <source>
        <dbReference type="ARBA" id="ARBA00022857"/>
    </source>
</evidence>
<dbReference type="AlphaFoldDB" id="A0A4R5N879"/>
<keyword evidence="6 8" id="KW-0520">NAD</keyword>
<organism evidence="9 10">
    <name type="scientific">Leuconostoc fallax</name>
    <dbReference type="NCBI Taxonomy" id="1251"/>
    <lineage>
        <taxon>Bacteria</taxon>
        <taxon>Bacillati</taxon>
        <taxon>Bacillota</taxon>
        <taxon>Bacilli</taxon>
        <taxon>Lactobacillales</taxon>
        <taxon>Lactobacillaceae</taxon>
        <taxon>Leuconostoc</taxon>
    </lineage>
</organism>
<keyword evidence="1 8" id="KW-0808">Transferase</keyword>
<feature type="binding site" evidence="8">
    <location>
        <position position="149"/>
    </location>
    <ligand>
        <name>NAD(+)</name>
        <dbReference type="ChEBI" id="CHEBI:57540"/>
    </ligand>
</feature>
<feature type="binding site" evidence="8">
    <location>
        <begin position="45"/>
        <end position="46"/>
    </location>
    <ligand>
        <name>NAD(+)</name>
        <dbReference type="ChEBI" id="CHEBI:57540"/>
    </ligand>
</feature>
<dbReference type="InterPro" id="IPR017437">
    <property type="entry name" value="ATP-NAD_kinase_PpnK-typ_C"/>
</dbReference>
<keyword evidence="5 8" id="KW-0521">NADP</keyword>
<dbReference type="InterPro" id="IPR016064">
    <property type="entry name" value="NAD/diacylglycerol_kinase_sf"/>
</dbReference>
<comment type="caution">
    <text evidence="9">The sequence shown here is derived from an EMBL/GenBank/DDBJ whole genome shotgun (WGS) entry which is preliminary data.</text>
</comment>
<evidence type="ECO:0000313" key="10">
    <source>
        <dbReference type="Proteomes" id="UP000295681"/>
    </source>
</evidence>
<keyword evidence="4 8" id="KW-0067">ATP-binding</keyword>
<comment type="similarity">
    <text evidence="8">Belongs to the NAD kinase family.</text>
</comment>
<reference evidence="9 10" key="1">
    <citation type="journal article" date="2019" name="Appl. Microbiol. Biotechnol.">
        <title>Uncovering carbohydrate metabolism through a genotype-phenotype association study of 56 lactic acid bacteria genomes.</title>
        <authorList>
            <person name="Buron-Moles G."/>
            <person name="Chailyan A."/>
            <person name="Dolejs I."/>
            <person name="Forster J."/>
            <person name="Miks M.H."/>
        </authorList>
    </citation>
    <scope>NUCLEOTIDE SEQUENCE [LARGE SCALE GENOMIC DNA]</scope>
    <source>
        <strain evidence="9 10">ATCC 700006</strain>
    </source>
</reference>
<dbReference type="PANTHER" id="PTHR20275">
    <property type="entry name" value="NAD KINASE"/>
    <property type="match status" value="1"/>
</dbReference>
<evidence type="ECO:0000256" key="6">
    <source>
        <dbReference type="ARBA" id="ARBA00023027"/>
    </source>
</evidence>
<dbReference type="GO" id="GO:0051287">
    <property type="term" value="F:NAD binding"/>
    <property type="evidence" value="ECO:0007669"/>
    <property type="project" value="UniProtKB-ARBA"/>
</dbReference>
<dbReference type="Gene3D" id="3.40.50.10330">
    <property type="entry name" value="Probable inorganic polyphosphate/atp-NAD kinase, domain 1"/>
    <property type="match status" value="1"/>
</dbReference>
<dbReference type="PANTHER" id="PTHR20275:SF0">
    <property type="entry name" value="NAD KINASE"/>
    <property type="match status" value="1"/>
</dbReference>
<evidence type="ECO:0000256" key="3">
    <source>
        <dbReference type="ARBA" id="ARBA00022777"/>
    </source>
</evidence>
<evidence type="ECO:0000256" key="1">
    <source>
        <dbReference type="ARBA" id="ARBA00022679"/>
    </source>
</evidence>
<evidence type="ECO:0000256" key="4">
    <source>
        <dbReference type="ARBA" id="ARBA00022840"/>
    </source>
</evidence>
<dbReference type="InterPro" id="IPR002504">
    <property type="entry name" value="NADK"/>
</dbReference>
<sequence>MRIGIYQNDGPISHKVADELALALRQHGIALDNKTPDVVISVGGDGTLLGAFRHYINQIHTIRFVGLHTGHLGFYTDWLSDEIPALVAALVHDNGQSVDYPLLSLTVEYDNGKRQEHLALNEAVVKQPMGTLVADIYLGGELFERFRGDGVSVSTPTGSTAYNKSNGGAVLHPNLSAIQMSEISSLNNRVFRTLGSPLIVPKGEEIIIEPAHSNFALMFDQGMIATNHVKRVRFKVAEQRVHFAEYRHVNFWRRVHNSFINDIE</sequence>
<comment type="function">
    <text evidence="8">Involved in the regulation of the intracellular balance of NAD and NADP, and is a key enzyme in the biosynthesis of NADP. Catalyzes specifically the phosphorylation on 2'-hydroxyl of the adenosine moiety of NAD to yield NADP.</text>
</comment>
<feature type="active site" description="Proton acceptor" evidence="8">
    <location>
        <position position="45"/>
    </location>
</feature>